<protein>
    <recommendedName>
        <fullName evidence="1">Phosphoribosyltransferase domain-containing protein</fullName>
    </recommendedName>
</protein>
<evidence type="ECO:0000259" key="1">
    <source>
        <dbReference type="Pfam" id="PF00156"/>
    </source>
</evidence>
<dbReference type="Gene3D" id="3.40.50.2020">
    <property type="match status" value="1"/>
</dbReference>
<dbReference type="Pfam" id="PF00156">
    <property type="entry name" value="Pribosyltran"/>
    <property type="match status" value="1"/>
</dbReference>
<accession>A0A1Q9LQZ1</accession>
<gene>
    <name evidence="2" type="ORF">BJP25_11825</name>
</gene>
<dbReference type="SUPFAM" id="SSF53271">
    <property type="entry name" value="PRTase-like"/>
    <property type="match status" value="1"/>
</dbReference>
<dbReference type="EMBL" id="MKQR01000007">
    <property type="protein sequence ID" value="OLR94438.1"/>
    <property type="molecule type" value="Genomic_DNA"/>
</dbReference>
<dbReference type="RefSeq" id="WP_075973820.1">
    <property type="nucleotide sequence ID" value="NZ_MKQR01000007.1"/>
</dbReference>
<keyword evidence="3" id="KW-1185">Reference proteome</keyword>
<dbReference type="AlphaFoldDB" id="A0A1Q9LQZ1"/>
<dbReference type="InterPro" id="IPR000836">
    <property type="entry name" value="PRTase_dom"/>
</dbReference>
<name>A0A1Q9LQZ1_9PSEU</name>
<sequence length="244" mass="26896">MLRFRSSPEAAEHIVGALPRAAAIRPNHDEPEWPQRIRMDFTPPDELFDFLALLEHKVLLIKVHRKSILAGAVALDWYQRPDATGKLGFSSTATRVRLLKGYTPSTPTQREAARRELCEHMSEVVTKHLWLATATRILPTPGHSATTPSSGARLGRDLATALKIPITEVSARSAERKQAKNMHPWERTSLIREFDVAEDLTGQTVLVVDDIYHSGATMAGVAFAAQRAGAENVLGLVAARVLRS</sequence>
<feature type="domain" description="Phosphoribosyltransferase" evidence="1">
    <location>
        <begin position="149"/>
        <end position="232"/>
    </location>
</feature>
<dbReference type="Proteomes" id="UP000186040">
    <property type="component" value="Unassembled WGS sequence"/>
</dbReference>
<dbReference type="OrthoDB" id="3627675at2"/>
<dbReference type="CDD" id="cd06223">
    <property type="entry name" value="PRTases_typeI"/>
    <property type="match status" value="1"/>
</dbReference>
<organism evidence="2 3">
    <name type="scientific">Actinokineospora bangkokensis</name>
    <dbReference type="NCBI Taxonomy" id="1193682"/>
    <lineage>
        <taxon>Bacteria</taxon>
        <taxon>Bacillati</taxon>
        <taxon>Actinomycetota</taxon>
        <taxon>Actinomycetes</taxon>
        <taxon>Pseudonocardiales</taxon>
        <taxon>Pseudonocardiaceae</taxon>
        <taxon>Actinokineospora</taxon>
    </lineage>
</organism>
<evidence type="ECO:0000313" key="2">
    <source>
        <dbReference type="EMBL" id="OLR94438.1"/>
    </source>
</evidence>
<evidence type="ECO:0000313" key="3">
    <source>
        <dbReference type="Proteomes" id="UP000186040"/>
    </source>
</evidence>
<reference evidence="2 3" key="1">
    <citation type="submission" date="2016-10" db="EMBL/GenBank/DDBJ databases">
        <title>The Draft Genome Sequence of Actinokineospora bangkokensis 44EHWT reveals the biosynthetic pathway of antifungal compounds Thailandins with unusual extender unit butylmalonyl-CoA.</title>
        <authorList>
            <person name="Greule A."/>
            <person name="Intra B."/>
            <person name="Flemming S."/>
            <person name="Rommel M.G."/>
            <person name="Panbangred W."/>
            <person name="Bechthold A."/>
        </authorList>
    </citation>
    <scope>NUCLEOTIDE SEQUENCE [LARGE SCALE GENOMIC DNA]</scope>
    <source>
        <strain evidence="2 3">44EHW</strain>
    </source>
</reference>
<comment type="caution">
    <text evidence="2">The sequence shown here is derived from an EMBL/GenBank/DDBJ whole genome shotgun (WGS) entry which is preliminary data.</text>
</comment>
<dbReference type="InterPro" id="IPR029057">
    <property type="entry name" value="PRTase-like"/>
</dbReference>
<proteinExistence type="predicted"/>